<gene>
    <name evidence="3" type="ORF">P154DRAFT_559189</name>
</gene>
<keyword evidence="4" id="KW-1185">Reference proteome</keyword>
<feature type="compositionally biased region" description="Gly residues" evidence="1">
    <location>
        <begin position="283"/>
        <end position="294"/>
    </location>
</feature>
<keyword evidence="2" id="KW-0732">Signal</keyword>
<evidence type="ECO:0000313" key="4">
    <source>
        <dbReference type="Proteomes" id="UP000799779"/>
    </source>
</evidence>
<evidence type="ECO:0000256" key="1">
    <source>
        <dbReference type="SAM" id="MobiDB-lite"/>
    </source>
</evidence>
<evidence type="ECO:0008006" key="5">
    <source>
        <dbReference type="Google" id="ProtNLM"/>
    </source>
</evidence>
<sequence length="329" mass="35271">MRFYFAVATLAALARAAELTMEGQNVTAGEEVQIIIANATEAGSGYPGKTVTDLKIGIFNTIYNFWMCSLTDFIPAVDGPMKVTVPPEMGPSGTYYEIASLGYENPGEFGFTDFIIRMGNTKLFFLSGGKGKWTPAETMPDLKYNGLTNFLEADIPCSSYPCAQDCAKKQFPSADVWYYQSVWIECLKACDGVKADWPTGTGSFTNPTPVAVPESLPETKEECKEEDFRTKCGEECCSRYEYCSGYKVCVELPLDVESLRSKWSATRSPTSVASQTGTTVVTGGAGQTGSGTATGGETKSTGAASGREVDWKVLGAMAGAFGVGVLEQL</sequence>
<feature type="chain" id="PRO_5025458064" description="Lytic polysaccharide monooxygenase" evidence="2">
    <location>
        <begin position="17"/>
        <end position="329"/>
    </location>
</feature>
<accession>A0A6A5X1D7</accession>
<organism evidence="3 4">
    <name type="scientific">Amniculicola lignicola CBS 123094</name>
    <dbReference type="NCBI Taxonomy" id="1392246"/>
    <lineage>
        <taxon>Eukaryota</taxon>
        <taxon>Fungi</taxon>
        <taxon>Dikarya</taxon>
        <taxon>Ascomycota</taxon>
        <taxon>Pezizomycotina</taxon>
        <taxon>Dothideomycetes</taxon>
        <taxon>Pleosporomycetidae</taxon>
        <taxon>Pleosporales</taxon>
        <taxon>Amniculicolaceae</taxon>
        <taxon>Amniculicola</taxon>
    </lineage>
</organism>
<evidence type="ECO:0000313" key="3">
    <source>
        <dbReference type="EMBL" id="KAF2006701.1"/>
    </source>
</evidence>
<dbReference type="EMBL" id="ML977559">
    <property type="protein sequence ID" value="KAF2006701.1"/>
    <property type="molecule type" value="Genomic_DNA"/>
</dbReference>
<feature type="signal peptide" evidence="2">
    <location>
        <begin position="1"/>
        <end position="16"/>
    </location>
</feature>
<dbReference type="AlphaFoldDB" id="A0A6A5X1D7"/>
<feature type="compositionally biased region" description="Low complexity" evidence="1">
    <location>
        <begin position="270"/>
        <end position="282"/>
    </location>
</feature>
<protein>
    <recommendedName>
        <fullName evidence="5">Lytic polysaccharide monooxygenase</fullName>
    </recommendedName>
</protein>
<proteinExistence type="predicted"/>
<feature type="compositionally biased region" description="Low complexity" evidence="1">
    <location>
        <begin position="295"/>
        <end position="304"/>
    </location>
</feature>
<dbReference type="Proteomes" id="UP000799779">
    <property type="component" value="Unassembled WGS sequence"/>
</dbReference>
<evidence type="ECO:0000256" key="2">
    <source>
        <dbReference type="SAM" id="SignalP"/>
    </source>
</evidence>
<dbReference type="OrthoDB" id="5076485at2759"/>
<reference evidence="3" key="1">
    <citation type="journal article" date="2020" name="Stud. Mycol.">
        <title>101 Dothideomycetes genomes: a test case for predicting lifestyles and emergence of pathogens.</title>
        <authorList>
            <person name="Haridas S."/>
            <person name="Albert R."/>
            <person name="Binder M."/>
            <person name="Bloem J."/>
            <person name="Labutti K."/>
            <person name="Salamov A."/>
            <person name="Andreopoulos B."/>
            <person name="Baker S."/>
            <person name="Barry K."/>
            <person name="Bills G."/>
            <person name="Bluhm B."/>
            <person name="Cannon C."/>
            <person name="Castanera R."/>
            <person name="Culley D."/>
            <person name="Daum C."/>
            <person name="Ezra D."/>
            <person name="Gonzalez J."/>
            <person name="Henrissat B."/>
            <person name="Kuo A."/>
            <person name="Liang C."/>
            <person name="Lipzen A."/>
            <person name="Lutzoni F."/>
            <person name="Magnuson J."/>
            <person name="Mondo S."/>
            <person name="Nolan M."/>
            <person name="Ohm R."/>
            <person name="Pangilinan J."/>
            <person name="Park H.-J."/>
            <person name="Ramirez L."/>
            <person name="Alfaro M."/>
            <person name="Sun H."/>
            <person name="Tritt A."/>
            <person name="Yoshinaga Y."/>
            <person name="Zwiers L.-H."/>
            <person name="Turgeon B."/>
            <person name="Goodwin S."/>
            <person name="Spatafora J."/>
            <person name="Crous P."/>
            <person name="Grigoriev I."/>
        </authorList>
    </citation>
    <scope>NUCLEOTIDE SEQUENCE</scope>
    <source>
        <strain evidence="3">CBS 123094</strain>
    </source>
</reference>
<name>A0A6A5X1D7_9PLEO</name>
<feature type="region of interest" description="Disordered" evidence="1">
    <location>
        <begin position="265"/>
        <end position="304"/>
    </location>
</feature>